<feature type="binding site" evidence="12 15">
    <location>
        <position position="322"/>
    </location>
    <ligand>
        <name>Mg(2+)</name>
        <dbReference type="ChEBI" id="CHEBI:18420"/>
    </ligand>
</feature>
<proteinExistence type="inferred from homology"/>
<feature type="active site" description="Proton donor" evidence="12 13">
    <location>
        <position position="207"/>
    </location>
</feature>
<feature type="binding site" evidence="12 15">
    <location>
        <position position="295"/>
    </location>
    <ligand>
        <name>Mg(2+)</name>
        <dbReference type="ChEBI" id="CHEBI:18420"/>
    </ligand>
</feature>
<comment type="cofactor">
    <cofactor evidence="12">
        <name>Mg(2+)</name>
        <dbReference type="ChEBI" id="CHEBI:18420"/>
    </cofactor>
    <text evidence="12">Binds a second Mg(2+) ion via substrate during catalysis.</text>
</comment>
<dbReference type="EC" id="4.2.1.11" evidence="3 12"/>
<comment type="subcellular location">
    <subcellularLocation>
        <location evidence="12">Cytoplasm</location>
    </subcellularLocation>
    <subcellularLocation>
        <location evidence="12">Secreted</location>
    </subcellularLocation>
    <subcellularLocation>
        <location evidence="12">Cell surface</location>
    </subcellularLocation>
    <text evidence="12">Fractions of enolase are present in both the cytoplasm and on the cell surface.</text>
</comment>
<keyword evidence="7 12" id="KW-0479">Metal-binding</keyword>
<comment type="similarity">
    <text evidence="2 12">Belongs to the enolase family.</text>
</comment>
<evidence type="ECO:0000256" key="9">
    <source>
        <dbReference type="ARBA" id="ARBA00023152"/>
    </source>
</evidence>
<evidence type="ECO:0000256" key="7">
    <source>
        <dbReference type="ARBA" id="ARBA00022723"/>
    </source>
</evidence>
<comment type="cofactor">
    <cofactor evidence="15">
        <name>Mg(2+)</name>
        <dbReference type="ChEBI" id="CHEBI:18420"/>
    </cofactor>
    <text evidence="15">Mg(2+) is required for catalysis and for stabilizing the dimer.</text>
</comment>
<dbReference type="PIRSF" id="PIRSF001400">
    <property type="entry name" value="Enolase"/>
    <property type="match status" value="1"/>
</dbReference>
<evidence type="ECO:0000256" key="4">
    <source>
        <dbReference type="ARBA" id="ARBA00017068"/>
    </source>
</evidence>
<dbReference type="Gene3D" id="3.20.20.120">
    <property type="entry name" value="Enolase-like C-terminal domain"/>
    <property type="match status" value="1"/>
</dbReference>
<evidence type="ECO:0000259" key="17">
    <source>
        <dbReference type="SMART" id="SM01193"/>
    </source>
</evidence>
<feature type="binding site" evidence="14">
    <location>
        <position position="157"/>
    </location>
    <ligand>
        <name>substrate</name>
    </ligand>
</feature>
<dbReference type="FunFam" id="3.20.20.120:FF:000001">
    <property type="entry name" value="Enolase"/>
    <property type="match status" value="1"/>
</dbReference>
<feature type="binding site" evidence="12">
    <location>
        <position position="347"/>
    </location>
    <ligand>
        <name>(2R)-2-phosphoglycerate</name>
        <dbReference type="ChEBI" id="CHEBI:58289"/>
    </ligand>
</feature>
<feature type="binding site" evidence="12">
    <location>
        <position position="165"/>
    </location>
    <ligand>
        <name>(2R)-2-phosphoglycerate</name>
        <dbReference type="ChEBI" id="CHEBI:58289"/>
    </ligand>
</feature>
<keyword evidence="9 12" id="KW-0324">Glycolysis</keyword>
<evidence type="ECO:0000256" key="12">
    <source>
        <dbReference type="HAMAP-Rule" id="MF_00318"/>
    </source>
</evidence>
<dbReference type="InterPro" id="IPR036849">
    <property type="entry name" value="Enolase-like_C_sf"/>
</dbReference>
<dbReference type="GO" id="GO:0000287">
    <property type="term" value="F:magnesium ion binding"/>
    <property type="evidence" value="ECO:0007669"/>
    <property type="project" value="UniProtKB-UniRule"/>
</dbReference>
<dbReference type="EMBL" id="DXAY01000202">
    <property type="protein sequence ID" value="HIZ75303.1"/>
    <property type="molecule type" value="Genomic_DNA"/>
</dbReference>
<keyword evidence="6 12" id="KW-0964">Secreted</keyword>
<dbReference type="Pfam" id="PF00113">
    <property type="entry name" value="Enolase_C"/>
    <property type="match status" value="1"/>
</dbReference>
<reference evidence="18" key="1">
    <citation type="journal article" date="2021" name="PeerJ">
        <title>Extensive microbial diversity within the chicken gut microbiome revealed by metagenomics and culture.</title>
        <authorList>
            <person name="Gilroy R."/>
            <person name="Ravi A."/>
            <person name="Getino M."/>
            <person name="Pursley I."/>
            <person name="Horton D.L."/>
            <person name="Alikhan N.F."/>
            <person name="Baker D."/>
            <person name="Gharbi K."/>
            <person name="Hall N."/>
            <person name="Watson M."/>
            <person name="Adriaenssens E.M."/>
            <person name="Foster-Nyarko E."/>
            <person name="Jarju S."/>
            <person name="Secka A."/>
            <person name="Antonio M."/>
            <person name="Oren A."/>
            <person name="Chaudhuri R.R."/>
            <person name="La Ragione R."/>
            <person name="Hildebrand F."/>
            <person name="Pallen M.J."/>
        </authorList>
    </citation>
    <scope>NUCLEOTIDE SEQUENCE</scope>
    <source>
        <strain evidence="18">CHK196-3914</strain>
    </source>
</reference>
<evidence type="ECO:0000256" key="14">
    <source>
        <dbReference type="PIRSR" id="PIRSR001400-2"/>
    </source>
</evidence>
<dbReference type="AlphaFoldDB" id="A0A9D2G9V3"/>
<dbReference type="Gene3D" id="3.30.390.10">
    <property type="entry name" value="Enolase-like, N-terminal domain"/>
    <property type="match status" value="1"/>
</dbReference>
<comment type="pathway">
    <text evidence="1 12">Carbohydrate degradation; glycolysis; pyruvate from D-glyceraldehyde 3-phosphate: step 4/5.</text>
</comment>
<dbReference type="GO" id="GO:0009986">
    <property type="term" value="C:cell surface"/>
    <property type="evidence" value="ECO:0007669"/>
    <property type="project" value="UniProtKB-SubCell"/>
</dbReference>
<evidence type="ECO:0000256" key="2">
    <source>
        <dbReference type="ARBA" id="ARBA00009604"/>
    </source>
</evidence>
<feature type="binding site" evidence="14">
    <location>
        <position position="322"/>
    </location>
    <ligand>
        <name>substrate</name>
    </ligand>
</feature>
<gene>
    <name evidence="12 18" type="primary">eno</name>
    <name evidence="18" type="ORF">H9723_08720</name>
</gene>
<dbReference type="SFLD" id="SFLDG00178">
    <property type="entry name" value="enolase"/>
    <property type="match status" value="1"/>
</dbReference>
<feature type="binding site" evidence="12">
    <location>
        <position position="377"/>
    </location>
    <ligand>
        <name>(2R)-2-phosphoglycerate</name>
        <dbReference type="ChEBI" id="CHEBI:58289"/>
    </ligand>
</feature>
<dbReference type="NCBIfam" id="TIGR01060">
    <property type="entry name" value="eno"/>
    <property type="match status" value="1"/>
</dbReference>
<dbReference type="SFLD" id="SFLDS00001">
    <property type="entry name" value="Enolase"/>
    <property type="match status" value="1"/>
</dbReference>
<comment type="caution">
    <text evidence="18">The sequence shown here is derived from an EMBL/GenBank/DDBJ whole genome shotgun (WGS) entry which is preliminary data.</text>
</comment>
<evidence type="ECO:0000256" key="13">
    <source>
        <dbReference type="PIRSR" id="PIRSR001400-1"/>
    </source>
</evidence>
<dbReference type="GO" id="GO:0005576">
    <property type="term" value="C:extracellular region"/>
    <property type="evidence" value="ECO:0007669"/>
    <property type="project" value="UniProtKB-SubCell"/>
</dbReference>
<feature type="binding site" evidence="14">
    <location>
        <position position="166"/>
    </location>
    <ligand>
        <name>substrate</name>
    </ligand>
</feature>
<evidence type="ECO:0000313" key="19">
    <source>
        <dbReference type="Proteomes" id="UP000824116"/>
    </source>
</evidence>
<comment type="catalytic activity">
    <reaction evidence="11">
        <text>(2R)-2-phosphoglycerate = phosphoenolpyruvate + H2O</text>
        <dbReference type="Rhea" id="RHEA:10164"/>
        <dbReference type="ChEBI" id="CHEBI:15377"/>
        <dbReference type="ChEBI" id="CHEBI:58289"/>
        <dbReference type="ChEBI" id="CHEBI:58702"/>
        <dbReference type="EC" id="4.2.1.11"/>
    </reaction>
    <physiologicalReaction direction="left-to-right" evidence="11">
        <dbReference type="Rhea" id="RHEA:10165"/>
    </physiologicalReaction>
</comment>
<feature type="binding site" evidence="14">
    <location>
        <position position="295"/>
    </location>
    <ligand>
        <name>substrate</name>
    </ligand>
</feature>
<sequence>MDRNLQIRDIFAREILDSRGNPTIEAEVLAGEEIVGTAAVPSGASTGKYEAVELRDGEERYCGKGVEQAVENVNSRIAPVVIGMNVFDQEEIDRAMIRADGTPDKSALGANAILGVSMAAAHAAAAALKVPLYRYLGGVRGGQMPVPMMNILNGGVHADNSLDIQEFMIVPVGDHPFRDRLRICAEIYHALRSVLKSHGMNTAVGDEGGFAPDLTDTREALRLIRDAVEKAGYRMGRDIKIALDAAASELYDREKGKYRFPGEGRIQGKAAERTTGEMIDYFEDLASEFPICSIEDPLDEEDWEGWQQMTARLGERIQLVGDDLFVTNTERLKHGIELGAGNAILIKVNQAGTLTEAFEAIRTAQDAGYNVIISHRSGETEDTTIADIAVAFNAGQIKTGAPCRTERVAKYNRLLRIEEKLGEEAAAG</sequence>
<feature type="binding site" evidence="12 15">
    <location>
        <position position="244"/>
    </location>
    <ligand>
        <name>Mg(2+)</name>
        <dbReference type="ChEBI" id="CHEBI:18420"/>
    </ligand>
</feature>
<dbReference type="CDD" id="cd03313">
    <property type="entry name" value="enolase"/>
    <property type="match status" value="1"/>
</dbReference>
<comment type="function">
    <text evidence="12">Catalyzes the reversible conversion of 2-phosphoglycerate (2-PG) into phosphoenolpyruvate (PEP). It is essential for the degradation of carbohydrates via glycolysis.</text>
</comment>
<feature type="binding site" evidence="12">
    <location>
        <position position="398"/>
    </location>
    <ligand>
        <name>(2R)-2-phosphoglycerate</name>
        <dbReference type="ChEBI" id="CHEBI:58289"/>
    </ligand>
</feature>
<evidence type="ECO:0000256" key="11">
    <source>
        <dbReference type="ARBA" id="ARBA00048951"/>
    </source>
</evidence>
<dbReference type="SUPFAM" id="SSF54826">
    <property type="entry name" value="Enolase N-terminal domain-like"/>
    <property type="match status" value="1"/>
</dbReference>
<dbReference type="HAMAP" id="MF_00318">
    <property type="entry name" value="Enolase"/>
    <property type="match status" value="1"/>
</dbReference>
<evidence type="ECO:0000256" key="5">
    <source>
        <dbReference type="ARBA" id="ARBA00022490"/>
    </source>
</evidence>
<accession>A0A9D2G9V3</accession>
<dbReference type="InterPro" id="IPR029017">
    <property type="entry name" value="Enolase-like_N"/>
</dbReference>
<dbReference type="Pfam" id="PF03952">
    <property type="entry name" value="Enolase_N"/>
    <property type="match status" value="1"/>
</dbReference>
<evidence type="ECO:0000256" key="15">
    <source>
        <dbReference type="PIRSR" id="PIRSR001400-3"/>
    </source>
</evidence>
<keyword evidence="5 12" id="KW-0963">Cytoplasm</keyword>
<protein>
    <recommendedName>
        <fullName evidence="4 12">Enolase</fullName>
        <ecNumber evidence="3 12">4.2.1.11</ecNumber>
    </recommendedName>
    <alternativeName>
        <fullName evidence="12">2-phospho-D-glycerate hydro-lyase</fullName>
    </alternativeName>
    <alternativeName>
        <fullName evidence="12">2-phosphoglycerate dehydratase</fullName>
    </alternativeName>
</protein>
<dbReference type="PANTHER" id="PTHR11902:SF1">
    <property type="entry name" value="ENOLASE"/>
    <property type="match status" value="1"/>
</dbReference>
<dbReference type="SUPFAM" id="SSF51604">
    <property type="entry name" value="Enolase C-terminal domain-like"/>
    <property type="match status" value="1"/>
</dbReference>
<dbReference type="PRINTS" id="PR00148">
    <property type="entry name" value="ENOLASE"/>
</dbReference>
<dbReference type="SMART" id="SM01192">
    <property type="entry name" value="Enolase_C"/>
    <property type="match status" value="1"/>
</dbReference>
<feature type="binding site" evidence="12">
    <location>
        <position position="376"/>
    </location>
    <ligand>
        <name>(2R)-2-phosphoglycerate</name>
        <dbReference type="ChEBI" id="CHEBI:58289"/>
    </ligand>
</feature>
<reference evidence="18" key="2">
    <citation type="submission" date="2021-04" db="EMBL/GenBank/DDBJ databases">
        <authorList>
            <person name="Gilroy R."/>
        </authorList>
    </citation>
    <scope>NUCLEOTIDE SEQUENCE</scope>
    <source>
        <strain evidence="18">CHK196-3914</strain>
    </source>
</reference>
<dbReference type="PANTHER" id="PTHR11902">
    <property type="entry name" value="ENOLASE"/>
    <property type="match status" value="1"/>
</dbReference>
<dbReference type="InterPro" id="IPR000941">
    <property type="entry name" value="Enolase"/>
</dbReference>
<dbReference type="GO" id="GO:0006096">
    <property type="term" value="P:glycolytic process"/>
    <property type="evidence" value="ECO:0007669"/>
    <property type="project" value="UniProtKB-UniRule"/>
</dbReference>
<evidence type="ECO:0000259" key="16">
    <source>
        <dbReference type="SMART" id="SM01192"/>
    </source>
</evidence>
<keyword evidence="10 12" id="KW-0456">Lyase</keyword>
<keyword evidence="8 12" id="KW-0460">Magnesium</keyword>
<evidence type="ECO:0000256" key="1">
    <source>
        <dbReference type="ARBA" id="ARBA00005031"/>
    </source>
</evidence>
<name>A0A9D2G9V3_9FIRM</name>
<dbReference type="SFLD" id="SFLDF00002">
    <property type="entry name" value="enolase"/>
    <property type="match status" value="1"/>
</dbReference>
<dbReference type="Proteomes" id="UP000824116">
    <property type="component" value="Unassembled WGS sequence"/>
</dbReference>
<dbReference type="InterPro" id="IPR020810">
    <property type="entry name" value="Enolase_C"/>
</dbReference>
<feature type="domain" description="Enolase N-terminal" evidence="17">
    <location>
        <begin position="7"/>
        <end position="136"/>
    </location>
</feature>
<feature type="domain" description="Enolase C-terminal TIM barrel" evidence="16">
    <location>
        <begin position="141"/>
        <end position="428"/>
    </location>
</feature>
<organism evidence="18 19">
    <name type="scientific">Candidatus Mediterraneibacter stercoravium</name>
    <dbReference type="NCBI Taxonomy" id="2838685"/>
    <lineage>
        <taxon>Bacteria</taxon>
        <taxon>Bacillati</taxon>
        <taxon>Bacillota</taxon>
        <taxon>Clostridia</taxon>
        <taxon>Lachnospirales</taxon>
        <taxon>Lachnospiraceae</taxon>
        <taxon>Mediterraneibacter</taxon>
    </lineage>
</organism>
<evidence type="ECO:0000313" key="18">
    <source>
        <dbReference type="EMBL" id="HIZ75303.1"/>
    </source>
</evidence>
<dbReference type="InterPro" id="IPR020811">
    <property type="entry name" value="Enolase_N"/>
</dbReference>
<evidence type="ECO:0000256" key="8">
    <source>
        <dbReference type="ARBA" id="ARBA00022842"/>
    </source>
</evidence>
<dbReference type="GO" id="GO:0004634">
    <property type="term" value="F:phosphopyruvate hydratase activity"/>
    <property type="evidence" value="ECO:0007669"/>
    <property type="project" value="UniProtKB-UniRule"/>
</dbReference>
<dbReference type="FunFam" id="3.30.390.10:FF:000001">
    <property type="entry name" value="Enolase"/>
    <property type="match status" value="1"/>
</dbReference>
<evidence type="ECO:0000256" key="6">
    <source>
        <dbReference type="ARBA" id="ARBA00022525"/>
    </source>
</evidence>
<feature type="binding site" evidence="14">
    <location>
        <begin position="374"/>
        <end position="377"/>
    </location>
    <ligand>
        <name>substrate</name>
    </ligand>
</feature>
<evidence type="ECO:0000256" key="3">
    <source>
        <dbReference type="ARBA" id="ARBA00012058"/>
    </source>
</evidence>
<feature type="binding site" evidence="14">
    <location>
        <position position="398"/>
    </location>
    <ligand>
        <name>substrate</name>
    </ligand>
</feature>
<evidence type="ECO:0000256" key="10">
    <source>
        <dbReference type="ARBA" id="ARBA00023239"/>
    </source>
</evidence>
<feature type="active site" description="Proton acceptor" evidence="12 13">
    <location>
        <position position="347"/>
    </location>
</feature>
<dbReference type="GO" id="GO:0000015">
    <property type="term" value="C:phosphopyruvate hydratase complex"/>
    <property type="evidence" value="ECO:0007669"/>
    <property type="project" value="InterPro"/>
</dbReference>
<dbReference type="SMART" id="SM01193">
    <property type="entry name" value="Enolase_N"/>
    <property type="match status" value="1"/>
</dbReference>